<sequence length="530" mass="58944">MAHPYEAPPPLPAENGVHVWRAAITVPIITFFFVAARFYTRLYLLKRRPTIDDYIVGATMAISIAHGTLIGIATYHGMGLHIWQFTPELNSEYYLWLGISSQFYTIGLAGFKSALILLYLQTFGLVSRRFRIACYLTLFYTVGYLTANLFIEFLGCWPIAKKWQPDLPGHCIDRTVANTFFGIGHVTSDLIIAILPLPPIWNLTFPTTRQKIGLSLTLSSGFIAWAVATVRYVISTYNQFTYDRPWWAGISFTFSILELNTGIICACVPTFTPLLSVLTSSRVSNFITSWTTRASGVWQNTAEKTPWDDYHGHLTADLRGTQGRDILESKGERRETARLRKQQFGVSLIAIDRPRVGLSPSFELQIQTTSLTEDAVWEPPVQPLHPCTARGTARFIQAGPSQSRIVEPGWAGIADTMKRVAQDPTPGKENRGACLQMSLEPSHHIGLPGEISTHNNNGDRTFSIPDSMRSHERANKALGIHLVPLAPAENRSAVVLPTKTAIQPNSILVLDEREDEEPAPWPRASASTAP</sequence>
<feature type="transmembrane region" description="Helical" evidence="7">
    <location>
        <begin position="180"/>
        <end position="201"/>
    </location>
</feature>
<gene>
    <name evidence="9" type="ORF">EKO27_g4101</name>
</gene>
<dbReference type="EMBL" id="RYZI01000093">
    <property type="protein sequence ID" value="RWA11032.1"/>
    <property type="molecule type" value="Genomic_DNA"/>
</dbReference>
<keyword evidence="10" id="KW-1185">Reference proteome</keyword>
<organism evidence="9 10">
    <name type="scientific">Xylaria grammica</name>
    <dbReference type="NCBI Taxonomy" id="363999"/>
    <lineage>
        <taxon>Eukaryota</taxon>
        <taxon>Fungi</taxon>
        <taxon>Dikarya</taxon>
        <taxon>Ascomycota</taxon>
        <taxon>Pezizomycotina</taxon>
        <taxon>Sordariomycetes</taxon>
        <taxon>Xylariomycetidae</taxon>
        <taxon>Xylariales</taxon>
        <taxon>Xylariaceae</taxon>
        <taxon>Xylaria</taxon>
    </lineage>
</organism>
<dbReference type="InterPro" id="IPR049326">
    <property type="entry name" value="Rhodopsin_dom_fungi"/>
</dbReference>
<keyword evidence="4 7" id="KW-0472">Membrane</keyword>
<feature type="region of interest" description="Disordered" evidence="6">
    <location>
        <begin position="511"/>
        <end position="530"/>
    </location>
</feature>
<feature type="domain" description="Rhodopsin" evidence="8">
    <location>
        <begin position="36"/>
        <end position="276"/>
    </location>
</feature>
<evidence type="ECO:0000256" key="1">
    <source>
        <dbReference type="ARBA" id="ARBA00004141"/>
    </source>
</evidence>
<feature type="transmembrane region" description="Helical" evidence="7">
    <location>
        <begin position="51"/>
        <end position="73"/>
    </location>
</feature>
<reference evidence="9 10" key="1">
    <citation type="submission" date="2018-12" db="EMBL/GenBank/DDBJ databases">
        <title>Draft genome sequence of Xylaria grammica IHI A82.</title>
        <authorList>
            <person name="Buettner E."/>
            <person name="Kellner H."/>
        </authorList>
    </citation>
    <scope>NUCLEOTIDE SEQUENCE [LARGE SCALE GENOMIC DNA]</scope>
    <source>
        <strain evidence="9 10">IHI A82</strain>
    </source>
</reference>
<comment type="subcellular location">
    <subcellularLocation>
        <location evidence="1">Membrane</location>
        <topology evidence="1">Multi-pass membrane protein</topology>
    </subcellularLocation>
</comment>
<evidence type="ECO:0000256" key="3">
    <source>
        <dbReference type="ARBA" id="ARBA00022989"/>
    </source>
</evidence>
<feature type="transmembrane region" description="Helical" evidence="7">
    <location>
        <begin position="93"/>
        <end position="120"/>
    </location>
</feature>
<dbReference type="PANTHER" id="PTHR33048:SF47">
    <property type="entry name" value="INTEGRAL MEMBRANE PROTEIN-RELATED"/>
    <property type="match status" value="1"/>
</dbReference>
<evidence type="ECO:0000313" key="9">
    <source>
        <dbReference type="EMBL" id="RWA11032.1"/>
    </source>
</evidence>
<evidence type="ECO:0000256" key="5">
    <source>
        <dbReference type="ARBA" id="ARBA00038359"/>
    </source>
</evidence>
<evidence type="ECO:0000259" key="8">
    <source>
        <dbReference type="Pfam" id="PF20684"/>
    </source>
</evidence>
<comment type="caution">
    <text evidence="9">The sequence shown here is derived from an EMBL/GenBank/DDBJ whole genome shotgun (WGS) entry which is preliminary data.</text>
</comment>
<feature type="transmembrane region" description="Helical" evidence="7">
    <location>
        <begin position="20"/>
        <end position="39"/>
    </location>
</feature>
<evidence type="ECO:0000256" key="7">
    <source>
        <dbReference type="SAM" id="Phobius"/>
    </source>
</evidence>
<dbReference type="AlphaFoldDB" id="A0A439D9G6"/>
<feature type="transmembrane region" description="Helical" evidence="7">
    <location>
        <begin position="213"/>
        <end position="234"/>
    </location>
</feature>
<feature type="transmembrane region" description="Helical" evidence="7">
    <location>
        <begin position="132"/>
        <end position="160"/>
    </location>
</feature>
<protein>
    <recommendedName>
        <fullName evidence="8">Rhodopsin domain-containing protein</fullName>
    </recommendedName>
</protein>
<evidence type="ECO:0000256" key="6">
    <source>
        <dbReference type="SAM" id="MobiDB-lite"/>
    </source>
</evidence>
<keyword evidence="2 7" id="KW-0812">Transmembrane</keyword>
<dbReference type="Proteomes" id="UP000286045">
    <property type="component" value="Unassembled WGS sequence"/>
</dbReference>
<dbReference type="GO" id="GO:0016020">
    <property type="term" value="C:membrane"/>
    <property type="evidence" value="ECO:0007669"/>
    <property type="project" value="UniProtKB-SubCell"/>
</dbReference>
<keyword evidence="3 7" id="KW-1133">Transmembrane helix</keyword>
<dbReference type="STRING" id="363999.A0A439D9G6"/>
<evidence type="ECO:0000256" key="4">
    <source>
        <dbReference type="ARBA" id="ARBA00023136"/>
    </source>
</evidence>
<name>A0A439D9G6_9PEZI</name>
<dbReference type="Pfam" id="PF20684">
    <property type="entry name" value="Fung_rhodopsin"/>
    <property type="match status" value="1"/>
</dbReference>
<accession>A0A439D9G6</accession>
<evidence type="ECO:0000313" key="10">
    <source>
        <dbReference type="Proteomes" id="UP000286045"/>
    </source>
</evidence>
<comment type="similarity">
    <text evidence="5">Belongs to the SAT4 family.</text>
</comment>
<proteinExistence type="inferred from homology"/>
<dbReference type="InterPro" id="IPR052337">
    <property type="entry name" value="SAT4-like"/>
</dbReference>
<dbReference type="PANTHER" id="PTHR33048">
    <property type="entry name" value="PTH11-LIKE INTEGRAL MEMBRANE PROTEIN (AFU_ORTHOLOGUE AFUA_5G11245)"/>
    <property type="match status" value="1"/>
</dbReference>
<evidence type="ECO:0000256" key="2">
    <source>
        <dbReference type="ARBA" id="ARBA00022692"/>
    </source>
</evidence>
<feature type="transmembrane region" description="Helical" evidence="7">
    <location>
        <begin position="246"/>
        <end position="272"/>
    </location>
</feature>